<dbReference type="Proteomes" id="UP000799424">
    <property type="component" value="Unassembled WGS sequence"/>
</dbReference>
<organism evidence="3 4">
    <name type="scientific">Ophiobolus disseminans</name>
    <dbReference type="NCBI Taxonomy" id="1469910"/>
    <lineage>
        <taxon>Eukaryota</taxon>
        <taxon>Fungi</taxon>
        <taxon>Dikarya</taxon>
        <taxon>Ascomycota</taxon>
        <taxon>Pezizomycotina</taxon>
        <taxon>Dothideomycetes</taxon>
        <taxon>Pleosporomycetidae</taxon>
        <taxon>Pleosporales</taxon>
        <taxon>Pleosporineae</taxon>
        <taxon>Phaeosphaeriaceae</taxon>
        <taxon>Ophiobolus</taxon>
    </lineage>
</organism>
<keyword evidence="4" id="KW-1185">Reference proteome</keyword>
<dbReference type="PANTHER" id="PTHR43669">
    <property type="entry name" value="5-KETO-D-GLUCONATE 5-REDUCTASE"/>
    <property type="match status" value="1"/>
</dbReference>
<name>A0A6A6ZDP5_9PLEO</name>
<reference evidence="3" key="1">
    <citation type="journal article" date="2020" name="Stud. Mycol.">
        <title>101 Dothideomycetes genomes: a test case for predicting lifestyles and emergence of pathogens.</title>
        <authorList>
            <person name="Haridas S."/>
            <person name="Albert R."/>
            <person name="Binder M."/>
            <person name="Bloem J."/>
            <person name="Labutti K."/>
            <person name="Salamov A."/>
            <person name="Andreopoulos B."/>
            <person name="Baker S."/>
            <person name="Barry K."/>
            <person name="Bills G."/>
            <person name="Bluhm B."/>
            <person name="Cannon C."/>
            <person name="Castanera R."/>
            <person name="Culley D."/>
            <person name="Daum C."/>
            <person name="Ezra D."/>
            <person name="Gonzalez J."/>
            <person name="Henrissat B."/>
            <person name="Kuo A."/>
            <person name="Liang C."/>
            <person name="Lipzen A."/>
            <person name="Lutzoni F."/>
            <person name="Magnuson J."/>
            <person name="Mondo S."/>
            <person name="Nolan M."/>
            <person name="Ohm R."/>
            <person name="Pangilinan J."/>
            <person name="Park H.-J."/>
            <person name="Ramirez L."/>
            <person name="Alfaro M."/>
            <person name="Sun H."/>
            <person name="Tritt A."/>
            <person name="Yoshinaga Y."/>
            <person name="Zwiers L.-H."/>
            <person name="Turgeon B."/>
            <person name="Goodwin S."/>
            <person name="Spatafora J."/>
            <person name="Crous P."/>
            <person name="Grigoriev I."/>
        </authorList>
    </citation>
    <scope>NUCLEOTIDE SEQUENCE</scope>
    <source>
        <strain evidence="3">CBS 113818</strain>
    </source>
</reference>
<keyword evidence="2" id="KW-0560">Oxidoreductase</keyword>
<dbReference type="EMBL" id="MU006252">
    <property type="protein sequence ID" value="KAF2818405.1"/>
    <property type="molecule type" value="Genomic_DNA"/>
</dbReference>
<sequence>MSNQLVALILGAGPNVGQHLSRALAIKGYKVALASRSGRQDDSAPGQTSFQVDLSDPSTVAELFAKVKETLGIPSVVVYNAAAGTLNQPKNSFSVSLADFTKDLNINTTSVFAAAQQAVVGFEQLPDSASRTFIYTGNIMNTGTVIAPLMTAGVGKSASAHLLQNAAAAYADRGFKFYYADERNEDGSPVYSKISGEGHAQHYVELTESKEQGPWQQTFVSGQGYKRF</sequence>
<dbReference type="Pfam" id="PF13561">
    <property type="entry name" value="adh_short_C2"/>
    <property type="match status" value="1"/>
</dbReference>
<evidence type="ECO:0000256" key="1">
    <source>
        <dbReference type="ARBA" id="ARBA00006484"/>
    </source>
</evidence>
<proteinExistence type="inferred from homology"/>
<gene>
    <name evidence="3" type="ORF">CC86DRAFT_157085</name>
</gene>
<dbReference type="SUPFAM" id="SSF51735">
    <property type="entry name" value="NAD(P)-binding Rossmann-fold domains"/>
    <property type="match status" value="1"/>
</dbReference>
<dbReference type="PANTHER" id="PTHR43669:SF4">
    <property type="entry name" value="SHORT-CHAIN DEHYDROGENASE"/>
    <property type="match status" value="1"/>
</dbReference>
<dbReference type="AlphaFoldDB" id="A0A6A6ZDP5"/>
<evidence type="ECO:0000313" key="3">
    <source>
        <dbReference type="EMBL" id="KAF2818405.1"/>
    </source>
</evidence>
<dbReference type="InterPro" id="IPR036291">
    <property type="entry name" value="NAD(P)-bd_dom_sf"/>
</dbReference>
<dbReference type="InterPro" id="IPR002347">
    <property type="entry name" value="SDR_fam"/>
</dbReference>
<comment type="similarity">
    <text evidence="1">Belongs to the short-chain dehydrogenases/reductases (SDR) family.</text>
</comment>
<protein>
    <submittedName>
        <fullName evidence="3">Putative short-chain dehydrogenase</fullName>
    </submittedName>
</protein>
<dbReference type="Gene3D" id="3.40.50.720">
    <property type="entry name" value="NAD(P)-binding Rossmann-like Domain"/>
    <property type="match status" value="1"/>
</dbReference>
<evidence type="ECO:0000313" key="4">
    <source>
        <dbReference type="Proteomes" id="UP000799424"/>
    </source>
</evidence>
<evidence type="ECO:0000256" key="2">
    <source>
        <dbReference type="ARBA" id="ARBA00023002"/>
    </source>
</evidence>
<dbReference type="OrthoDB" id="5336600at2759"/>
<accession>A0A6A6ZDP5</accession>
<dbReference type="GO" id="GO:0016491">
    <property type="term" value="F:oxidoreductase activity"/>
    <property type="evidence" value="ECO:0007669"/>
    <property type="project" value="UniProtKB-KW"/>
</dbReference>